<evidence type="ECO:0000256" key="1">
    <source>
        <dbReference type="ARBA" id="ARBA00022628"/>
    </source>
</evidence>
<evidence type="ECO:0000256" key="2">
    <source>
        <dbReference type="ARBA" id="ARBA00023239"/>
    </source>
</evidence>
<accession>A0A4U8YUQ2</accession>
<dbReference type="Proteomes" id="UP000507962">
    <property type="component" value="Unassembled WGS sequence"/>
</dbReference>
<evidence type="ECO:0000313" key="7">
    <source>
        <dbReference type="EMBL" id="VFQ45083.1"/>
    </source>
</evidence>
<keyword evidence="3 5" id="KW-0170">Cobalt</keyword>
<dbReference type="RefSeq" id="WP_180141230.1">
    <property type="nucleotide sequence ID" value="NZ_CAADHO010000004.1"/>
</dbReference>
<protein>
    <recommendedName>
        <fullName evidence="5">Ethanolamine ammonia-lyase small subunit</fullName>
        <shortName evidence="5">EAL small subunit</shortName>
        <ecNumber evidence="5">4.3.1.7</ecNumber>
    </recommendedName>
</protein>
<dbReference type="NCBIfam" id="NF003971">
    <property type="entry name" value="PRK05465.1"/>
    <property type="match status" value="1"/>
</dbReference>
<sequence>MNEQELIQSVIGKLVEQGVIQGGASSRERGAAPVVSSDSRLSSGDPVTLSPLDEVKVDNPKNMAALEAMRKTTPARILMGRCGARQKTHSFLHFQADHAAAVDAVFLDVSDACLAESGLFGVQTVVKDKDEYLMKPELGKRLSEDAKKMISERCEKGAQVQIIVVDGLSSTAIEANIGDTVPALVQGLKAEGLSVGTPFFVKYGRVGVMDEVGALLGCDVVVELVGERPGLITAESMSAYMVYKAGEKTVEADRTIISNIHRGGTPPAEAGAHMATVVKQMLAHKASGVALSEAMKA</sequence>
<evidence type="ECO:0000313" key="8">
    <source>
        <dbReference type="Proteomes" id="UP000507962"/>
    </source>
</evidence>
<dbReference type="GO" id="GO:0031471">
    <property type="term" value="C:ethanolamine degradation polyhedral organelle"/>
    <property type="evidence" value="ECO:0007669"/>
    <property type="project" value="UniProtKB-UniRule"/>
</dbReference>
<dbReference type="PANTHER" id="PTHR39330">
    <property type="entry name" value="ETHANOLAMINE AMMONIA-LYASE LIGHT CHAIN"/>
    <property type="match status" value="1"/>
</dbReference>
<dbReference type="PIRSF" id="PIRSF018982">
    <property type="entry name" value="EutC"/>
    <property type="match status" value="1"/>
</dbReference>
<comment type="caution">
    <text evidence="5">Lacks conserved residue(s) required for the propagation of feature annotation.</text>
</comment>
<dbReference type="GO" id="GO:0031419">
    <property type="term" value="F:cobalamin binding"/>
    <property type="evidence" value="ECO:0007669"/>
    <property type="project" value="UniProtKB-UniRule"/>
</dbReference>
<comment type="subcellular location">
    <subcellularLocation>
        <location evidence="5">Bacterial microcompartment</location>
    </subcellularLocation>
</comment>
<dbReference type="AlphaFoldDB" id="A0A4U8YUQ2"/>
<dbReference type="InterPro" id="IPR009246">
    <property type="entry name" value="EutC"/>
</dbReference>
<dbReference type="GO" id="GO:0008851">
    <property type="term" value="F:ethanolamine ammonia-lyase activity"/>
    <property type="evidence" value="ECO:0007669"/>
    <property type="project" value="UniProtKB-UniRule"/>
</dbReference>
<feature type="binding site" evidence="5">
    <location>
        <position position="227"/>
    </location>
    <ligand>
        <name>adenosylcob(III)alamin</name>
        <dbReference type="ChEBI" id="CHEBI:18408"/>
    </ligand>
</feature>
<gene>
    <name evidence="5" type="primary">eutC</name>
    <name evidence="7" type="ORF">MSL71_27400</name>
</gene>
<feature type="region of interest" description="Disordered" evidence="6">
    <location>
        <begin position="26"/>
        <end position="49"/>
    </location>
</feature>
<dbReference type="InterPro" id="IPR042255">
    <property type="entry name" value="EutC_N"/>
</dbReference>
<dbReference type="Gene3D" id="3.40.50.11240">
    <property type="entry name" value="Ethanolamine ammonia-lyase light chain (EutC)"/>
    <property type="match status" value="1"/>
</dbReference>
<comment type="similarity">
    <text evidence="5">Belongs to the EutC family.</text>
</comment>
<dbReference type="PANTHER" id="PTHR39330:SF1">
    <property type="entry name" value="ETHANOLAMINE AMMONIA-LYASE SMALL SUBUNIT"/>
    <property type="match status" value="1"/>
</dbReference>
<evidence type="ECO:0000256" key="3">
    <source>
        <dbReference type="ARBA" id="ARBA00023285"/>
    </source>
</evidence>
<evidence type="ECO:0000256" key="4">
    <source>
        <dbReference type="ARBA" id="ARBA00024446"/>
    </source>
</evidence>
<evidence type="ECO:0000256" key="6">
    <source>
        <dbReference type="SAM" id="MobiDB-lite"/>
    </source>
</evidence>
<dbReference type="InterPro" id="IPR042251">
    <property type="entry name" value="EutC_C"/>
</dbReference>
<comment type="cofactor">
    <cofactor evidence="5">
        <name>adenosylcob(III)alamin</name>
        <dbReference type="ChEBI" id="CHEBI:18408"/>
    </cofactor>
    <text evidence="5">Binds between the large and small subunits.</text>
</comment>
<organism evidence="7 8">
    <name type="scientific">Desulfoluna butyratoxydans</name>
    <dbReference type="NCBI Taxonomy" id="231438"/>
    <lineage>
        <taxon>Bacteria</taxon>
        <taxon>Pseudomonadati</taxon>
        <taxon>Thermodesulfobacteriota</taxon>
        <taxon>Desulfobacteria</taxon>
        <taxon>Desulfobacterales</taxon>
        <taxon>Desulfolunaceae</taxon>
        <taxon>Desulfoluna</taxon>
    </lineage>
</organism>
<comment type="function">
    <text evidence="5">Catalyzes the deamination of various vicinal amino-alcohols to oxo compounds. Allows this organism to utilize ethanolamine as the sole source of nitrogen and carbon in the presence of external vitamin B12.</text>
</comment>
<dbReference type="HAMAP" id="MF_00601">
    <property type="entry name" value="EutC"/>
    <property type="match status" value="1"/>
</dbReference>
<evidence type="ECO:0000256" key="5">
    <source>
        <dbReference type="HAMAP-Rule" id="MF_00601"/>
    </source>
</evidence>
<dbReference type="GO" id="GO:0009350">
    <property type="term" value="C:ethanolamine ammonia-lyase complex"/>
    <property type="evidence" value="ECO:0007669"/>
    <property type="project" value="UniProtKB-UniRule"/>
</dbReference>
<keyword evidence="2 5" id="KW-0456">Lyase</keyword>
<keyword evidence="8" id="KW-1185">Reference proteome</keyword>
<comment type="pathway">
    <text evidence="5">Amine and polyamine degradation; ethanolamine degradation.</text>
</comment>
<comment type="catalytic activity">
    <reaction evidence="5">
        <text>ethanolamine = acetaldehyde + NH4(+)</text>
        <dbReference type="Rhea" id="RHEA:15313"/>
        <dbReference type="ChEBI" id="CHEBI:15343"/>
        <dbReference type="ChEBI" id="CHEBI:28938"/>
        <dbReference type="ChEBI" id="CHEBI:57603"/>
        <dbReference type="EC" id="4.3.1.7"/>
    </reaction>
</comment>
<comment type="subunit">
    <text evidence="5">The basic unit is a heterodimer which dimerizes to form tetramers. The heterotetramers trimerize; 6 large subunits form a core ring with 6 small subunits projecting outwards.</text>
</comment>
<dbReference type="GO" id="GO:0046336">
    <property type="term" value="P:ethanolamine catabolic process"/>
    <property type="evidence" value="ECO:0007669"/>
    <property type="project" value="UniProtKB-UniRule"/>
</dbReference>
<keyword evidence="4 5" id="KW-1283">Bacterial microcompartment</keyword>
<dbReference type="EC" id="4.3.1.7" evidence="5"/>
<reference evidence="7 8" key="1">
    <citation type="submission" date="2019-03" db="EMBL/GenBank/DDBJ databases">
        <authorList>
            <person name="Nijsse B."/>
        </authorList>
    </citation>
    <scope>NUCLEOTIDE SEQUENCE [LARGE SCALE GENOMIC DNA]</scope>
    <source>
        <strain evidence="7">Desulfoluna butyratoxydans MSL71</strain>
    </source>
</reference>
<dbReference type="Gene3D" id="1.10.30.40">
    <property type="entry name" value="Ethanolamine ammonia-lyase light chain (EutC), N-terminal domain"/>
    <property type="match status" value="1"/>
</dbReference>
<dbReference type="GO" id="GO:0006520">
    <property type="term" value="P:amino acid metabolic process"/>
    <property type="evidence" value="ECO:0007669"/>
    <property type="project" value="InterPro"/>
</dbReference>
<dbReference type="UniPathway" id="UPA00560"/>
<feature type="binding site" evidence="5">
    <location>
        <position position="206"/>
    </location>
    <ligand>
        <name>adenosylcob(III)alamin</name>
        <dbReference type="ChEBI" id="CHEBI:18408"/>
    </ligand>
</feature>
<dbReference type="Pfam" id="PF05985">
    <property type="entry name" value="EutC"/>
    <property type="match status" value="1"/>
</dbReference>
<proteinExistence type="inferred from homology"/>
<dbReference type="EMBL" id="CAADHO010000004">
    <property type="protein sequence ID" value="VFQ45083.1"/>
    <property type="molecule type" value="Genomic_DNA"/>
</dbReference>
<keyword evidence="1 5" id="KW-0846">Cobalamin</keyword>
<name>A0A4U8YUQ2_9BACT</name>